<evidence type="ECO:0000259" key="8">
    <source>
        <dbReference type="PROSITE" id="PS50268"/>
    </source>
</evidence>
<dbReference type="Gene3D" id="2.60.40.60">
    <property type="entry name" value="Cadherins"/>
    <property type="match status" value="11"/>
</dbReference>
<keyword evidence="1" id="KW-0812">Transmembrane</keyword>
<keyword evidence="2" id="KW-1133">Transmembrane helix</keyword>
<evidence type="ECO:0000256" key="3">
    <source>
        <dbReference type="ARBA" id="ARBA00023157"/>
    </source>
</evidence>
<dbReference type="GO" id="GO:0008270">
    <property type="term" value="F:zinc ion binding"/>
    <property type="evidence" value="ECO:0007669"/>
    <property type="project" value="UniProtKB-KW"/>
</dbReference>
<dbReference type="PROSITE" id="PS01187">
    <property type="entry name" value="EGF_CA"/>
    <property type="match status" value="1"/>
</dbReference>
<feature type="domain" description="Cadherin" evidence="8">
    <location>
        <begin position="1007"/>
        <end position="1125"/>
    </location>
</feature>
<dbReference type="InParanoid" id="F2UDH2"/>
<dbReference type="CDD" id="cd00054">
    <property type="entry name" value="EGF_CA"/>
    <property type="match status" value="1"/>
</dbReference>
<dbReference type="InterPro" id="IPR007527">
    <property type="entry name" value="Znf_SWIM"/>
</dbReference>
<protein>
    <submittedName>
        <fullName evidence="10">Uncharacterized protein</fullName>
    </submittedName>
</protein>
<feature type="domain" description="Cadherin" evidence="8">
    <location>
        <begin position="1445"/>
        <end position="1574"/>
    </location>
</feature>
<feature type="compositionally biased region" description="Low complexity" evidence="6">
    <location>
        <begin position="2268"/>
        <end position="2277"/>
    </location>
</feature>
<sequence length="2415" mass="252044">MQRTAEAAHQATQRRISQMLQQAYVDLKPGTMFKSKDDVFRALAAVAVFHGCNHYVYASDTFAIRVICGNEKRRQDALNMNASDPSPLGCLYCCTSTIQPCGSNRTVTSQTLARVDQAILGTGLQMVQVARERCFGPVSIMVAITHWMARRRLDVLAHAETHSSPLTSFAAEEVAASWGAAAGPAALDIEHGRVHVHRPNVQPHQPTVTVANGVCNCIYHKNYSGLPCKHIVAINHPRAHTIHDMFKQAVYVQAWHDFGLRVPLEASSVPCDMLPPPAVIQPGRPQENRLERQPRNRTRLFPPVLPAPVYGPAAPPPLMHAMMPNLSTTPVITSILTPLQLPMTGAGWQTSTFEDSVVYSCHSGNVVYDTTFGSTLTTLLPPDSTSAYMTSFTRTCRADQTYTNTELACHDVNECDPDAQDQPRTYQQQALYTCDDGYTTTGDAQATATYTATCTATGNYTFQGTFVEVDECAAQPCMNGGVCTDLVNAFECASFQIAGDMLLVKSAAPLNHEANPVVTTSISSIDNNGAVVTSTFNISVADINEPPTDVVVHAINDTSQQPLQQFLVPEQPAHATTAAQPWLVGAVRRAGSGTRPTPPQNPHPFTLLRAKFETSRPSSVVPNGGTRLRQHRQPGRVVSHETTPTITFTITVQDSGGPGDNDPPLSTTTDIVVRVVDSNDAPQGLVLINATAAVPENAVAGTFVGTLAVTDEDMDETITFEILLGGEFLAVATPQPTACSGGAGLCTADVVTMTPLNFETTPTFTLLARATDSVGSSTTQFFTIAVQDVNDMPRVLGLTNTVVSEAPSSPLPLTIATVMVDDEDGDVVSCSVLAPADAAFTIESAAPASGETQPQQQLVLVDAQPIDFEASQTFDVTLACSDGNGATTDATFALTVQDVNEPPTAIALSSTQVAEDVPVGSTVASVIVVDQDAGDTHNVTVASEPAGVFEAVRNPSTGTYALVLASPLDFGTQDSIAVIIRAEDSAHNMLQTTIAVSVLDANDPPSAVTLQPSSLNEHSAAGTVVGIVSATDQDDPSATTPITIHVLAGHNSGLFEVQPINTSAPQQQQQQQQQLRVFVGAPDAIDFEMSSVVEVDVQAEDSEGARGPVTTLFIDVVDMPEAPRQLSLQGDVVEENAVATAVGVVSVLDPDAGGTRCTATLNTTSAAANAPNYEETPFVDVVVVATDLLYTVFNTFNITILNELSTASVAENTPPGIPIATIVAFDEDRSGDEHACQLLSGVDSALLSLVACPALSRWPRDAQDSTIFVLSDNDGGRLTIAQTNEVVILADAPLDFETQPTRTFNVTAVDLSGIPVSRQFTYEVADVNEPPTAPTITPTLGNGGDNSSDVTIIPVPETTAVGTVIATLASTDPQTQKARPAFVAVDGAVDGASIVLAAPVNFEGGGSSSSDARLFFWARASDGVNDSPTTHAGIAIGDVDEAPSSIVVSPTRVLENALPGAVTLSVTITDPDEDDSVVITGIATDPANIDITIQTQPSCVSVPPREGNNGTLAAGYTECSGAVLTLNQPLNYEQLPSFVLTLHTADAAGAQTTATGSVEVANLNDPPTSVAPATVQLPENSAANTTVAVLTVADEDAGPAGTYTCALRHLSAASWPFVVSGGKRVLVDPTATASELKAALNYEDTPVLLVEVTCTDGSTATTPLAINHTLTVQLTNVPEAPTDIVIVPGSVPENSPAGASDVGDTHTISLMSNAGGRFRLQGDTLVVASGAVLDHEPTPQLSVALGAFDPTFRYVIRTIAIPIVDVNEPPTMPMYEGALTLPENAAPGTVVGEASAMDQDDGQTITFSIGVSFEVVATDSDAVFPLSASTIVTISLTNANDAPSTIAFEGSFTLPENAPAGTPIGVVIATDEDASDTLNITVYESSSSSRISGVRAGVTACEPGEGGVGVVCRAQVLSTHTFNYEELLASSATMRPIVVEVTDTVGGIASASTSFTVLDVNDEPTDLVAPALPLLLPENAVPLPYTVSTLTLEDEDQVQVSPVSCTVDGAYADSFVATATQGTQRIAVQATRTFDYEEEPDTFDIAVACQDGAFSITRTFPVRVLDEPDAPTAITPMQISVAENSPVGALVGEITAVDPDTFDRHSFAFAALDFEDESVRETTLLVRVTDSTGLFADVNVTLIITDVDEPVPSFTVAPAAPIPERTTSPTLAATLTAVDPEGDLVTFTVTDESQAVATGARACLAVIPPVMPAAATMPSDTITTISTTTTTTTTPAPAFTGSGDGTVVSSGDGDAGADEIVDTTATPVSTTDATGTVPTPAADPSQTECRTSMTVTSSDSVVLMIVPGADGLDCERWPVFNVSVHASDMMDTTSGITHDVPVYVLDEPEPPRDVQLTATAVSESTAVGTIVARVQAEDDDACSQLTFAVHDPTNTFVLAAPMNASGVQFKNLGAG</sequence>
<evidence type="ECO:0000259" key="9">
    <source>
        <dbReference type="PROSITE" id="PS50966"/>
    </source>
</evidence>
<dbReference type="EMBL" id="GL832969">
    <property type="protein sequence ID" value="EGD74667.1"/>
    <property type="molecule type" value="Genomic_DNA"/>
</dbReference>
<dbReference type="eggNOG" id="KOG3594">
    <property type="taxonomic scope" value="Eukaryota"/>
</dbReference>
<feature type="domain" description="SWIM-type" evidence="9">
    <location>
        <begin position="206"/>
        <end position="239"/>
    </location>
</feature>
<feature type="domain" description="Cadherin" evidence="8">
    <location>
        <begin position="694"/>
        <end position="795"/>
    </location>
</feature>
<evidence type="ECO:0000256" key="1">
    <source>
        <dbReference type="ARBA" id="ARBA00022692"/>
    </source>
</evidence>
<accession>F2UDH2</accession>
<dbReference type="STRING" id="946362.F2UDH2"/>
<keyword evidence="5" id="KW-0862">Zinc</keyword>
<dbReference type="SUPFAM" id="SSF49313">
    <property type="entry name" value="Cadherin-like"/>
    <property type="match status" value="8"/>
</dbReference>
<keyword evidence="4" id="KW-0245">EGF-like domain</keyword>
<dbReference type="SUPFAM" id="SSF57196">
    <property type="entry name" value="EGF/Laminin"/>
    <property type="match status" value="1"/>
</dbReference>
<dbReference type="Proteomes" id="UP000007799">
    <property type="component" value="Unassembled WGS sequence"/>
</dbReference>
<organism evidence="11">
    <name type="scientific">Salpingoeca rosetta (strain ATCC 50818 / BSB-021)</name>
    <dbReference type="NCBI Taxonomy" id="946362"/>
    <lineage>
        <taxon>Eukaryota</taxon>
        <taxon>Choanoflagellata</taxon>
        <taxon>Craspedida</taxon>
        <taxon>Salpingoecidae</taxon>
        <taxon>Salpingoeca</taxon>
    </lineage>
</organism>
<evidence type="ECO:0000256" key="2">
    <source>
        <dbReference type="ARBA" id="ARBA00022989"/>
    </source>
</evidence>
<keyword evidence="5" id="KW-0863">Zinc-finger</keyword>
<dbReference type="CDD" id="cd11304">
    <property type="entry name" value="Cadherin_repeat"/>
    <property type="match status" value="10"/>
</dbReference>
<evidence type="ECO:0000313" key="10">
    <source>
        <dbReference type="EMBL" id="EGD74667.1"/>
    </source>
</evidence>
<evidence type="ECO:0000256" key="4">
    <source>
        <dbReference type="PROSITE-ProRule" id="PRU00076"/>
    </source>
</evidence>
<reference evidence="10" key="1">
    <citation type="submission" date="2009-08" db="EMBL/GenBank/DDBJ databases">
        <title>Annotation of Salpingoeca rosetta.</title>
        <authorList>
            <consortium name="The Broad Institute Genome Sequencing Platform"/>
            <person name="Russ C."/>
            <person name="Cuomo C."/>
            <person name="Burger G."/>
            <person name="Gray M.W."/>
            <person name="Holland P.W.H."/>
            <person name="King N."/>
            <person name="Lang F.B.F."/>
            <person name="Roger A.J."/>
            <person name="Ruiz-Trillo I."/>
            <person name="Young S.K."/>
            <person name="Zeng Q."/>
            <person name="Gargeya S."/>
            <person name="Alvarado L."/>
            <person name="Berlin A."/>
            <person name="Chapman S.B."/>
            <person name="Chen Z."/>
            <person name="Freedman E."/>
            <person name="Gellesch M."/>
            <person name="Goldberg J."/>
            <person name="Griggs A."/>
            <person name="Gujja S."/>
            <person name="Heilman E."/>
            <person name="Heiman D."/>
            <person name="Howarth C."/>
            <person name="Mehta T."/>
            <person name="Neiman D."/>
            <person name="Pearson M."/>
            <person name="Roberts A."/>
            <person name="Saif S."/>
            <person name="Shea T."/>
            <person name="Shenoy N."/>
            <person name="Sisk P."/>
            <person name="Stolte C."/>
            <person name="Sykes S."/>
            <person name="White J."/>
            <person name="Yandava C."/>
            <person name="Haas B."/>
            <person name="Nusbaum C."/>
            <person name="Birren B."/>
        </authorList>
    </citation>
    <scope>NUCLEOTIDE SEQUENCE [LARGE SCALE GENOMIC DNA]</scope>
    <source>
        <strain evidence="10">ATCC 50818</strain>
    </source>
</reference>
<proteinExistence type="predicted"/>
<evidence type="ECO:0000313" key="11">
    <source>
        <dbReference type="Proteomes" id="UP000007799"/>
    </source>
</evidence>
<feature type="region of interest" description="Disordered" evidence="6">
    <location>
        <begin position="615"/>
        <end position="639"/>
    </location>
</feature>
<evidence type="ECO:0000259" key="7">
    <source>
        <dbReference type="PROSITE" id="PS50026"/>
    </source>
</evidence>
<dbReference type="InterPro" id="IPR000742">
    <property type="entry name" value="EGF"/>
</dbReference>
<feature type="domain" description="Cadherin" evidence="8">
    <location>
        <begin position="1569"/>
        <end position="1683"/>
    </location>
</feature>
<evidence type="ECO:0000256" key="5">
    <source>
        <dbReference type="PROSITE-ProRule" id="PRU00325"/>
    </source>
</evidence>
<dbReference type="PROSITE" id="PS50268">
    <property type="entry name" value="CADHERIN_2"/>
    <property type="match status" value="10"/>
</dbReference>
<evidence type="ECO:0000256" key="6">
    <source>
        <dbReference type="SAM" id="MobiDB-lite"/>
    </source>
</evidence>
<dbReference type="InterPro" id="IPR002126">
    <property type="entry name" value="Cadherin-like_dom"/>
</dbReference>
<dbReference type="Gene3D" id="2.10.25.10">
    <property type="entry name" value="Laminin"/>
    <property type="match status" value="1"/>
</dbReference>
<dbReference type="GO" id="GO:0007156">
    <property type="term" value="P:homophilic cell adhesion via plasma membrane adhesion molecules"/>
    <property type="evidence" value="ECO:0007669"/>
    <property type="project" value="InterPro"/>
</dbReference>
<dbReference type="InterPro" id="IPR015919">
    <property type="entry name" value="Cadherin-like_sf"/>
</dbReference>
<feature type="domain" description="Cadherin" evidence="8">
    <location>
        <begin position="803"/>
        <end position="905"/>
    </location>
</feature>
<feature type="domain" description="Cadherin" evidence="8">
    <location>
        <begin position="638"/>
        <end position="684"/>
    </location>
</feature>
<dbReference type="OrthoDB" id="6252479at2759"/>
<feature type="domain" description="Cadherin" evidence="8">
    <location>
        <begin position="905"/>
        <end position="1007"/>
    </location>
</feature>
<keyword evidence="11" id="KW-1185">Reference proteome</keyword>
<feature type="domain" description="Cadherin" evidence="8">
    <location>
        <begin position="2067"/>
        <end position="2154"/>
    </location>
</feature>
<name>F2UDH2_SALR5</name>
<feature type="region of interest" description="Disordered" evidence="6">
    <location>
        <begin position="2268"/>
        <end position="2293"/>
    </location>
</feature>
<keyword evidence="5" id="KW-0479">Metal-binding</keyword>
<dbReference type="OMA" id="HTTIIDW"/>
<feature type="domain" description="EGF-like" evidence="7">
    <location>
        <begin position="468"/>
        <end position="506"/>
    </location>
</feature>
<comment type="caution">
    <text evidence="4">Lacks conserved residue(s) required for the propagation of feature annotation.</text>
</comment>
<dbReference type="GeneID" id="16073497"/>
<feature type="domain" description="Cadherin" evidence="8">
    <location>
        <begin position="1846"/>
        <end position="1972"/>
    </location>
</feature>
<dbReference type="KEGG" id="sre:PTSG_12381"/>
<dbReference type="RefSeq" id="XP_004992924.1">
    <property type="nucleotide sequence ID" value="XM_004992867.1"/>
</dbReference>
<dbReference type="PROSITE" id="PS50966">
    <property type="entry name" value="ZF_SWIM"/>
    <property type="match status" value="1"/>
</dbReference>
<keyword evidence="2" id="KW-0472">Membrane</keyword>
<keyword evidence="3" id="KW-1015">Disulfide bond</keyword>
<dbReference type="InterPro" id="IPR018097">
    <property type="entry name" value="EGF_Ca-bd_CS"/>
</dbReference>
<gene>
    <name evidence="10" type="ORF">PTSG_12381</name>
</gene>
<dbReference type="PRINTS" id="PR00205">
    <property type="entry name" value="CADHERIN"/>
</dbReference>
<dbReference type="PANTHER" id="PTHR24026:SF126">
    <property type="entry name" value="PROTOCADHERIN FAT 4"/>
    <property type="match status" value="1"/>
</dbReference>
<dbReference type="GO" id="GO:0005509">
    <property type="term" value="F:calcium ion binding"/>
    <property type="evidence" value="ECO:0007669"/>
    <property type="project" value="InterPro"/>
</dbReference>
<dbReference type="SMART" id="SM00112">
    <property type="entry name" value="CA"/>
    <property type="match status" value="9"/>
</dbReference>
<dbReference type="eggNOG" id="KOG1219">
    <property type="taxonomic scope" value="Eukaryota"/>
</dbReference>
<feature type="domain" description="Cadherin" evidence="8">
    <location>
        <begin position="1201"/>
        <end position="1336"/>
    </location>
</feature>
<dbReference type="PROSITE" id="PS50026">
    <property type="entry name" value="EGF_3"/>
    <property type="match status" value="1"/>
</dbReference>
<dbReference type="GO" id="GO:0005886">
    <property type="term" value="C:plasma membrane"/>
    <property type="evidence" value="ECO:0007669"/>
    <property type="project" value="UniProtKB-SubCell"/>
</dbReference>
<dbReference type="PANTHER" id="PTHR24026">
    <property type="entry name" value="FAT ATYPICAL CADHERIN-RELATED"/>
    <property type="match status" value="1"/>
</dbReference>